<sequence length="201" mass="22182">MQSVTEFLKSLPGVAPRKAYTLVLEGDLLAKELKRDLHPRSDSLFDLVTVVGPDAAAAILQAYKDGMLPMQKGKAPSGAPEAEAYVHDAEPLREEIRERRRRKDCVQDVSLVRESDFHDHHLMNRIFFKNAGPGPGALTLAGIPVHKDIRSFSSNSGKTTGYESTFTWTGSDGVVHSSGSGLPSEAFNRRNDEERNWGLHE</sequence>
<dbReference type="Proteomes" id="UP000256748">
    <property type="component" value="Unassembled WGS sequence"/>
</dbReference>
<dbReference type="EMBL" id="NAOO01000019">
    <property type="protein sequence ID" value="RFB91116.1"/>
    <property type="molecule type" value="Genomic_DNA"/>
</dbReference>
<proteinExistence type="predicted"/>
<comment type="caution">
    <text evidence="2">The sequence shown here is derived from an EMBL/GenBank/DDBJ whole genome shotgun (WGS) entry which is preliminary data.</text>
</comment>
<gene>
    <name evidence="2" type="ORF">B5K10_17540</name>
</gene>
<reference evidence="2 3" key="1">
    <citation type="submission" date="2017-03" db="EMBL/GenBank/DDBJ databases">
        <title>Genome analysis of Rhizobial strains effectives or ineffectives for nitrogen fixation isolated from bean seeds.</title>
        <authorList>
            <person name="Peralta H."/>
            <person name="Aguilar-Vera A."/>
            <person name="Mora Y."/>
            <person name="Vargas-Lagunas C."/>
            <person name="Girard L."/>
            <person name="Mora J."/>
        </authorList>
    </citation>
    <scope>NUCLEOTIDE SEQUENCE [LARGE SCALE GENOMIC DNA]</scope>
    <source>
        <strain evidence="2 3">CCGM5</strain>
    </source>
</reference>
<evidence type="ECO:0000256" key="1">
    <source>
        <dbReference type="SAM" id="MobiDB-lite"/>
    </source>
</evidence>
<feature type="region of interest" description="Disordered" evidence="1">
    <location>
        <begin position="175"/>
        <end position="201"/>
    </location>
</feature>
<accession>A0A3E1BFX2</accession>
<organism evidence="2 3">
    <name type="scientific">Rhizobium leguminosarum bv. trifolii</name>
    <dbReference type="NCBI Taxonomy" id="386"/>
    <lineage>
        <taxon>Bacteria</taxon>
        <taxon>Pseudomonadati</taxon>
        <taxon>Pseudomonadota</taxon>
        <taxon>Alphaproteobacteria</taxon>
        <taxon>Hyphomicrobiales</taxon>
        <taxon>Rhizobiaceae</taxon>
        <taxon>Rhizobium/Agrobacterium group</taxon>
        <taxon>Rhizobium</taxon>
    </lineage>
</organism>
<evidence type="ECO:0000313" key="3">
    <source>
        <dbReference type="Proteomes" id="UP000256748"/>
    </source>
</evidence>
<protein>
    <submittedName>
        <fullName evidence="2">Uncharacterized protein</fullName>
    </submittedName>
</protein>
<feature type="compositionally biased region" description="Basic and acidic residues" evidence="1">
    <location>
        <begin position="187"/>
        <end position="201"/>
    </location>
</feature>
<dbReference type="AlphaFoldDB" id="A0A3E1BFX2"/>
<dbReference type="RefSeq" id="WP_116274234.1">
    <property type="nucleotide sequence ID" value="NZ_KZ859521.1"/>
</dbReference>
<evidence type="ECO:0000313" key="2">
    <source>
        <dbReference type="EMBL" id="RFB91116.1"/>
    </source>
</evidence>
<name>A0A3E1BFX2_RHILT</name>